<organism evidence="2 3">
    <name type="scientific">Dulcicalothrix desertica PCC 7102</name>
    <dbReference type="NCBI Taxonomy" id="232991"/>
    <lineage>
        <taxon>Bacteria</taxon>
        <taxon>Bacillati</taxon>
        <taxon>Cyanobacteriota</taxon>
        <taxon>Cyanophyceae</taxon>
        <taxon>Nostocales</taxon>
        <taxon>Calotrichaceae</taxon>
        <taxon>Dulcicalothrix</taxon>
    </lineage>
</organism>
<feature type="chain" id="PRO_5030083078" description="Secreted protein" evidence="1">
    <location>
        <begin position="23"/>
        <end position="191"/>
    </location>
</feature>
<dbReference type="AlphaFoldDB" id="A0A3S1J4G6"/>
<reference evidence="2" key="1">
    <citation type="submission" date="2018-12" db="EMBL/GenBank/DDBJ databases">
        <authorList>
            <person name="Will S."/>
            <person name="Neumann-Schaal M."/>
            <person name="Henke P."/>
        </authorList>
    </citation>
    <scope>NUCLEOTIDE SEQUENCE</scope>
    <source>
        <strain evidence="2">PCC 7102</strain>
    </source>
</reference>
<keyword evidence="3" id="KW-1185">Reference proteome</keyword>
<dbReference type="Proteomes" id="UP000271624">
    <property type="component" value="Unassembled WGS sequence"/>
</dbReference>
<sequence>MLNLKIIGTMLLAILIPTAVIAETSTYGTTLKPRTCPSRTEPSRGALSVEQAKMYFICDNEWHNGTPGQVSPTSSLWLIDNLNLKVAPRSRPFNTNDFTYTRYQGGKILAIDTEKPIYDIRGSYTSYVCYEINRLYSAGKNCSVTSFPDSSGICFRDTFDEWHCLMRGSSKEMLHKMPPPVNKQTALPKGA</sequence>
<evidence type="ECO:0000313" key="2">
    <source>
        <dbReference type="EMBL" id="RUT07573.1"/>
    </source>
</evidence>
<evidence type="ECO:0000313" key="3">
    <source>
        <dbReference type="Proteomes" id="UP000271624"/>
    </source>
</evidence>
<comment type="caution">
    <text evidence="2">The sequence shown here is derived from an EMBL/GenBank/DDBJ whole genome shotgun (WGS) entry which is preliminary data.</text>
</comment>
<evidence type="ECO:0008006" key="4">
    <source>
        <dbReference type="Google" id="ProtNLM"/>
    </source>
</evidence>
<dbReference type="RefSeq" id="WP_127080464.1">
    <property type="nucleotide sequence ID" value="NZ_RSCL01000004.1"/>
</dbReference>
<name>A0A3S1J4G6_9CYAN</name>
<evidence type="ECO:0000256" key="1">
    <source>
        <dbReference type="SAM" id="SignalP"/>
    </source>
</evidence>
<feature type="signal peptide" evidence="1">
    <location>
        <begin position="1"/>
        <end position="22"/>
    </location>
</feature>
<proteinExistence type="predicted"/>
<accession>A0A3S1J4G6</accession>
<gene>
    <name evidence="2" type="ORF">DSM106972_018330</name>
</gene>
<protein>
    <recommendedName>
        <fullName evidence="4">Secreted protein</fullName>
    </recommendedName>
</protein>
<keyword evidence="1" id="KW-0732">Signal</keyword>
<dbReference type="EMBL" id="RSCL01000004">
    <property type="protein sequence ID" value="RUT07573.1"/>
    <property type="molecule type" value="Genomic_DNA"/>
</dbReference>
<reference evidence="2" key="2">
    <citation type="journal article" date="2019" name="Genome Biol. Evol.">
        <title>Day and night: Metabolic profiles and evolutionary relationships of six axenic non-marine cyanobacteria.</title>
        <authorList>
            <person name="Will S.E."/>
            <person name="Henke P."/>
            <person name="Boedeker C."/>
            <person name="Huang S."/>
            <person name="Brinkmann H."/>
            <person name="Rohde M."/>
            <person name="Jarek M."/>
            <person name="Friedl T."/>
            <person name="Seufert S."/>
            <person name="Schumacher M."/>
            <person name="Overmann J."/>
            <person name="Neumann-Schaal M."/>
            <person name="Petersen J."/>
        </authorList>
    </citation>
    <scope>NUCLEOTIDE SEQUENCE [LARGE SCALE GENOMIC DNA]</scope>
    <source>
        <strain evidence="2">PCC 7102</strain>
    </source>
</reference>